<protein>
    <submittedName>
        <fullName evidence="2">PRC-barrel domain-containing protein</fullName>
    </submittedName>
</protein>
<organism evidence="2 3">
    <name type="scientific">Belliella marina</name>
    <dbReference type="NCBI Taxonomy" id="1644146"/>
    <lineage>
        <taxon>Bacteria</taxon>
        <taxon>Pseudomonadati</taxon>
        <taxon>Bacteroidota</taxon>
        <taxon>Cytophagia</taxon>
        <taxon>Cytophagales</taxon>
        <taxon>Cyclobacteriaceae</taxon>
        <taxon>Belliella</taxon>
    </lineage>
</organism>
<dbReference type="SUPFAM" id="SSF50346">
    <property type="entry name" value="PRC-barrel domain"/>
    <property type="match status" value="1"/>
</dbReference>
<reference evidence="3" key="1">
    <citation type="journal article" date="2019" name="Int. J. Syst. Evol. Microbiol.">
        <title>The Global Catalogue of Microorganisms (GCM) 10K type strain sequencing project: providing services to taxonomists for standard genome sequencing and annotation.</title>
        <authorList>
            <consortium name="The Broad Institute Genomics Platform"/>
            <consortium name="The Broad Institute Genome Sequencing Center for Infectious Disease"/>
            <person name="Wu L."/>
            <person name="Ma J."/>
        </authorList>
    </citation>
    <scope>NUCLEOTIDE SEQUENCE [LARGE SCALE GENOMIC DNA]</scope>
    <source>
        <strain evidence="3">CGMCC 1.15180</strain>
    </source>
</reference>
<accession>A0ABW4VSQ2</accession>
<proteinExistence type="predicted"/>
<dbReference type="Proteomes" id="UP001597361">
    <property type="component" value="Unassembled WGS sequence"/>
</dbReference>
<name>A0ABW4VSQ2_9BACT</name>
<dbReference type="InterPro" id="IPR011033">
    <property type="entry name" value="PRC_barrel-like_sf"/>
</dbReference>
<dbReference type="RefSeq" id="WP_376887988.1">
    <property type="nucleotide sequence ID" value="NZ_JBHUHR010000045.1"/>
</dbReference>
<comment type="caution">
    <text evidence="2">The sequence shown here is derived from an EMBL/GenBank/DDBJ whole genome shotgun (WGS) entry which is preliminary data.</text>
</comment>
<dbReference type="Pfam" id="PF05239">
    <property type="entry name" value="PRC"/>
    <property type="match status" value="1"/>
</dbReference>
<sequence length="124" mass="14088">MRNELNELILPGKDVKGSNVQNPSGERIGTINDIMIEAESGNIAYAVLEVDTGFLNLGSKYFAIPWQALSFDNHQDNIVILDVDKEKLENSPGFDKDDWPSGPQYEFIDRVHTYYGFRKDHNIL</sequence>
<keyword evidence="3" id="KW-1185">Reference proteome</keyword>
<dbReference type="EMBL" id="JBHUHR010000045">
    <property type="protein sequence ID" value="MFD2036701.1"/>
    <property type="molecule type" value="Genomic_DNA"/>
</dbReference>
<dbReference type="Gene3D" id="2.30.30.240">
    <property type="entry name" value="PRC-barrel domain"/>
    <property type="match status" value="1"/>
</dbReference>
<feature type="domain" description="PRC-barrel" evidence="1">
    <location>
        <begin position="13"/>
        <end position="86"/>
    </location>
</feature>
<dbReference type="PANTHER" id="PTHR36505:SF1">
    <property type="entry name" value="BLR1072 PROTEIN"/>
    <property type="match status" value="1"/>
</dbReference>
<evidence type="ECO:0000259" key="1">
    <source>
        <dbReference type="Pfam" id="PF05239"/>
    </source>
</evidence>
<evidence type="ECO:0000313" key="3">
    <source>
        <dbReference type="Proteomes" id="UP001597361"/>
    </source>
</evidence>
<dbReference type="PANTHER" id="PTHR36505">
    <property type="entry name" value="BLR1072 PROTEIN"/>
    <property type="match status" value="1"/>
</dbReference>
<evidence type="ECO:0000313" key="2">
    <source>
        <dbReference type="EMBL" id="MFD2036701.1"/>
    </source>
</evidence>
<dbReference type="InterPro" id="IPR027275">
    <property type="entry name" value="PRC-brl_dom"/>
</dbReference>
<gene>
    <name evidence="2" type="ORF">ACFSKL_17990</name>
</gene>